<organism evidence="3 4">
    <name type="scientific">Mycena venus</name>
    <dbReference type="NCBI Taxonomy" id="2733690"/>
    <lineage>
        <taxon>Eukaryota</taxon>
        <taxon>Fungi</taxon>
        <taxon>Dikarya</taxon>
        <taxon>Basidiomycota</taxon>
        <taxon>Agaricomycotina</taxon>
        <taxon>Agaricomycetes</taxon>
        <taxon>Agaricomycetidae</taxon>
        <taxon>Agaricales</taxon>
        <taxon>Marasmiineae</taxon>
        <taxon>Mycenaceae</taxon>
        <taxon>Mycena</taxon>
    </lineage>
</organism>
<evidence type="ECO:0000313" key="4">
    <source>
        <dbReference type="Proteomes" id="UP000620124"/>
    </source>
</evidence>
<proteinExistence type="predicted"/>
<dbReference type="EMBL" id="JACAZI010000028">
    <property type="protein sequence ID" value="KAF7333820.1"/>
    <property type="molecule type" value="Genomic_DNA"/>
</dbReference>
<dbReference type="SMART" id="SM00198">
    <property type="entry name" value="SCP"/>
    <property type="match status" value="1"/>
</dbReference>
<dbReference type="Gene3D" id="3.40.33.10">
    <property type="entry name" value="CAP"/>
    <property type="match status" value="1"/>
</dbReference>
<dbReference type="AlphaFoldDB" id="A0A8H7CE31"/>
<dbReference type="Proteomes" id="UP000620124">
    <property type="component" value="Unassembled WGS sequence"/>
</dbReference>
<dbReference type="OrthoDB" id="337038at2759"/>
<dbReference type="PRINTS" id="PR00837">
    <property type="entry name" value="V5TPXLIKE"/>
</dbReference>
<name>A0A8H7CE31_9AGAR</name>
<protein>
    <submittedName>
        <fullName evidence="3">PR-1-like protein</fullName>
    </submittedName>
</protein>
<feature type="domain" description="SCP" evidence="2">
    <location>
        <begin position="33"/>
        <end position="164"/>
    </location>
</feature>
<sequence>MYFVILALTFLASSTASPLTGRGLPNGSNASDADVISYLTAHNDVRALHGASPLTWKNEPAKKAQEWADACVFEHSHGALGPYGENLAAGTSDFGIYDAVGSWAAEASEYNPADPKASHFTQVVWKATKEVGCAVATCDGIFPPEYGPAQFYVCEYDPAGNVAGEFPENVQV</sequence>
<evidence type="ECO:0000256" key="1">
    <source>
        <dbReference type="SAM" id="SignalP"/>
    </source>
</evidence>
<dbReference type="SUPFAM" id="SSF55797">
    <property type="entry name" value="PR-1-like"/>
    <property type="match status" value="1"/>
</dbReference>
<feature type="chain" id="PRO_5034394809" evidence="1">
    <location>
        <begin position="17"/>
        <end position="172"/>
    </location>
</feature>
<feature type="signal peptide" evidence="1">
    <location>
        <begin position="1"/>
        <end position="16"/>
    </location>
</feature>
<gene>
    <name evidence="3" type="ORF">MVEN_02338900</name>
</gene>
<keyword evidence="1" id="KW-0732">Signal</keyword>
<comment type="caution">
    <text evidence="3">The sequence shown here is derived from an EMBL/GenBank/DDBJ whole genome shotgun (WGS) entry which is preliminary data.</text>
</comment>
<evidence type="ECO:0000313" key="3">
    <source>
        <dbReference type="EMBL" id="KAF7333820.1"/>
    </source>
</evidence>
<dbReference type="InterPro" id="IPR014044">
    <property type="entry name" value="CAP_dom"/>
</dbReference>
<dbReference type="InterPro" id="IPR001283">
    <property type="entry name" value="CRISP-related"/>
</dbReference>
<reference evidence="3" key="1">
    <citation type="submission" date="2020-05" db="EMBL/GenBank/DDBJ databases">
        <title>Mycena genomes resolve the evolution of fungal bioluminescence.</title>
        <authorList>
            <person name="Tsai I.J."/>
        </authorList>
    </citation>
    <scope>NUCLEOTIDE SEQUENCE</scope>
    <source>
        <strain evidence="3">CCC161011</strain>
    </source>
</reference>
<dbReference type="InterPro" id="IPR035940">
    <property type="entry name" value="CAP_sf"/>
</dbReference>
<dbReference type="PANTHER" id="PTHR10334">
    <property type="entry name" value="CYSTEINE-RICH SECRETORY PROTEIN-RELATED"/>
    <property type="match status" value="1"/>
</dbReference>
<evidence type="ECO:0000259" key="2">
    <source>
        <dbReference type="SMART" id="SM00198"/>
    </source>
</evidence>
<accession>A0A8H7CE31</accession>
<keyword evidence="4" id="KW-1185">Reference proteome</keyword>
<dbReference type="Pfam" id="PF00188">
    <property type="entry name" value="CAP"/>
    <property type="match status" value="1"/>
</dbReference>